<keyword evidence="4 11" id="KW-0812">Transmembrane</keyword>
<feature type="domain" description="ABC transporter" evidence="12">
    <location>
        <begin position="1005"/>
        <end position="1244"/>
    </location>
</feature>
<dbReference type="EMBL" id="AQPW01000001">
    <property type="protein sequence ID" value="EON34914.1"/>
    <property type="molecule type" value="Genomic_DNA"/>
</dbReference>
<keyword evidence="6 14" id="KW-0067">ATP-binding</keyword>
<evidence type="ECO:0000256" key="8">
    <source>
        <dbReference type="ARBA" id="ARBA00023136"/>
    </source>
</evidence>
<evidence type="ECO:0000313" key="14">
    <source>
        <dbReference type="EMBL" id="EON34914.1"/>
    </source>
</evidence>
<feature type="domain" description="ABC transmembrane type-1" evidence="13">
    <location>
        <begin position="26"/>
        <end position="305"/>
    </location>
</feature>
<evidence type="ECO:0000256" key="6">
    <source>
        <dbReference type="ARBA" id="ARBA00022840"/>
    </source>
</evidence>
<evidence type="ECO:0000256" key="11">
    <source>
        <dbReference type="SAM" id="Phobius"/>
    </source>
</evidence>
<dbReference type="Proteomes" id="UP000013569">
    <property type="component" value="Unassembled WGS sequence"/>
</dbReference>
<gene>
    <name evidence="14" type="ORF">GTC6_01625</name>
</gene>
<dbReference type="PANTHER" id="PTHR24221:SF629">
    <property type="entry name" value="MULTIDRUG EFFLUX ATP-BINDING_PERMEASE PROTEIN RV0194"/>
    <property type="match status" value="1"/>
</dbReference>
<organism evidence="14 15">
    <name type="scientific">Gordonia terrae C-6</name>
    <dbReference type="NCBI Taxonomy" id="1316928"/>
    <lineage>
        <taxon>Bacteria</taxon>
        <taxon>Bacillati</taxon>
        <taxon>Actinomycetota</taxon>
        <taxon>Actinomycetes</taxon>
        <taxon>Mycobacteriales</taxon>
        <taxon>Gordoniaceae</taxon>
        <taxon>Gordonia</taxon>
    </lineage>
</organism>
<dbReference type="PANTHER" id="PTHR24221">
    <property type="entry name" value="ATP-BINDING CASSETTE SUB-FAMILY B"/>
    <property type="match status" value="1"/>
</dbReference>
<dbReference type="Gene3D" id="1.20.1560.10">
    <property type="entry name" value="ABC transporter type 1, transmembrane domain"/>
    <property type="match status" value="2"/>
</dbReference>
<feature type="transmembrane region" description="Helical" evidence="11">
    <location>
        <begin position="795"/>
        <end position="812"/>
    </location>
</feature>
<evidence type="ECO:0000259" key="12">
    <source>
        <dbReference type="PROSITE" id="PS50893"/>
    </source>
</evidence>
<dbReference type="InterPro" id="IPR036640">
    <property type="entry name" value="ABC1_TM_sf"/>
</dbReference>
<dbReference type="InterPro" id="IPR017871">
    <property type="entry name" value="ABC_transporter-like_CS"/>
</dbReference>
<sequence>MTDESEPGWLRRLWTWVRPYRGRVSVALVLAVVGQGLLALVPLIQQIIVDDVLLDPTQSLAFWIAVLCSIGVLSFVSHALRRYIGSRCAVDVQHDLRVAVHRHLHALDARRRAELAAGDVISRGTSDLNLIQMFISQVPLFVANLTLLAVGLVVMFFLSPPLFVVVAVSVPVLFWVTRRLRRELYPASFGDQVLLGQVAAGVDEEIAGAELIRAFGQEDARLDRFRARGTRLFASRLRSARISARWSAAMVAIPVFTQLGVLVVGGWLAMNEHVSVGVFLAFASYVLQFAPPARLLAAMVTTMQLARSGARRVFALLDTVPAMDPTGPDLPSPRGTIEVAAVDLALGGSPVLRDVTTTITPGSRVAIIGPSGAGKTTLGSLIARQFDPDRGSVRIGGTDLRAVSPRSVRSAVMMVFDESLLFSGTLRENIAMGSPADDAGIAAAARAAAAAEFIEQLPAGYDTVIGPGGISLSGGQRQRIALARAFFADPAVLILDDTTSALDPTTERAVLASLEELMVGRTTILIARRPATTELADQVIVLEAGRVTHDGPPSEVLADPRVAALLVGGDVRGVPGNVASDAARPVASDSSIPSPESWPEVDEAGADPVVRARLGLDADESGKQVQQVDSQLREALLALPPLTEAPAPGDDRPPPRSTRTRVFGWSGTLRPLWRPVVLCVALVLVDAATTLAIPALFRHGIDNGVGADAATVFWMTCATVLVIALVSWLNSWVLALRAARVFERVLFALRLRLFRHLQRLRIDYFDGRQSGRIVTRLTSDVDAVGQLMTQGMVNAIVNVCTCAGILVVMALLDIRLAAAMLVTIPLLALGSWIFVRGSNRAYLQARSRIATVTAMLSEHLGRVRITQAHNAEEWTTDAFAGSSRGYRDARRRSMLYISVFFPFLNLLAVVAKALILIVGAHLMDAGTLTTGVLVAALLYVDLFFTPLQQLSIVLDLWIQARVGTQRMRGFLDTPVDTPVDEDSRPRPRPPVAARSAGARTLGTTVEFDSVVFGYSSATRPRGRPALDGLDLLIRDGETAAVVGTTGAGKSTVMKLLLRFYSPDSGVVRVGGVDLRDVDSHDGRPVTAYVPQDPYLFGGTVASNIAFGRPDAGQTEIERAARSVGAHEIIAALPLGYQTPVGPGRATLSAGQQQLICLARAELVEPDLLILDEATSDIDPGTEAAVLAALQAVARRRTTVLVAHRLTTAAWADRVVVMRDGRAVQSGRHADLVSTPGPYRDLWQSYAPTDPALNEVVKLSN</sequence>
<feature type="transmembrane region" description="Helical" evidence="11">
    <location>
        <begin position="156"/>
        <end position="176"/>
    </location>
</feature>
<feature type="transmembrane region" description="Helical" evidence="11">
    <location>
        <begin position="276"/>
        <end position="297"/>
    </location>
</feature>
<accession>R7YGK5</accession>
<keyword evidence="5" id="KW-0547">Nucleotide-binding</keyword>
<dbReference type="GO" id="GO:0005886">
    <property type="term" value="C:plasma membrane"/>
    <property type="evidence" value="ECO:0007669"/>
    <property type="project" value="UniProtKB-SubCell"/>
</dbReference>
<evidence type="ECO:0000256" key="1">
    <source>
        <dbReference type="ARBA" id="ARBA00004651"/>
    </source>
</evidence>
<protein>
    <submittedName>
        <fullName evidence="14">ABC transporter ATP-binding protein</fullName>
    </submittedName>
</protein>
<dbReference type="CDD" id="cd18546">
    <property type="entry name" value="ABC_6TM_Rv0194_D2_like"/>
    <property type="match status" value="1"/>
</dbReference>
<evidence type="ECO:0000256" key="10">
    <source>
        <dbReference type="SAM" id="MobiDB-lite"/>
    </source>
</evidence>
<reference evidence="14 15" key="1">
    <citation type="journal article" date="2013" name="Genome Announc.">
        <title>Draft Genome Sequence of a Benzothiophene-Desulfurizing Bacterium, Gordona terrae Strain C-6.</title>
        <authorList>
            <person name="Wang W."/>
            <person name="Ma T."/>
            <person name="Ren Y."/>
            <person name="Li G."/>
        </authorList>
    </citation>
    <scope>NUCLEOTIDE SEQUENCE [LARGE SCALE GENOMIC DNA]</scope>
    <source>
        <strain evidence="14 15">C-6</strain>
    </source>
</reference>
<evidence type="ECO:0000313" key="15">
    <source>
        <dbReference type="Proteomes" id="UP000013569"/>
    </source>
</evidence>
<comment type="subcellular location">
    <subcellularLocation>
        <location evidence="1">Cell membrane</location>
        <topology evidence="1">Multi-pass membrane protein</topology>
    </subcellularLocation>
</comment>
<feature type="transmembrane region" description="Helical" evidence="11">
    <location>
        <begin position="932"/>
        <end position="958"/>
    </location>
</feature>
<evidence type="ECO:0000256" key="3">
    <source>
        <dbReference type="ARBA" id="ARBA00022475"/>
    </source>
</evidence>
<dbReference type="InterPro" id="IPR003593">
    <property type="entry name" value="AAA+_ATPase"/>
</dbReference>
<feature type="region of interest" description="Disordered" evidence="10">
    <location>
        <begin position="578"/>
        <end position="604"/>
    </location>
</feature>
<dbReference type="PROSITE" id="PS00211">
    <property type="entry name" value="ABC_TRANSPORTER_1"/>
    <property type="match status" value="1"/>
</dbReference>
<dbReference type="GO" id="GO:0005524">
    <property type="term" value="F:ATP binding"/>
    <property type="evidence" value="ECO:0007669"/>
    <property type="project" value="UniProtKB-KW"/>
</dbReference>
<feature type="transmembrane region" description="Helical" evidence="11">
    <location>
        <begin position="26"/>
        <end position="48"/>
    </location>
</feature>
<feature type="transmembrane region" description="Helical" evidence="11">
    <location>
        <begin position="60"/>
        <end position="80"/>
    </location>
</feature>
<proteinExistence type="inferred from homology"/>
<dbReference type="GO" id="GO:0016887">
    <property type="term" value="F:ATP hydrolysis activity"/>
    <property type="evidence" value="ECO:0007669"/>
    <property type="project" value="InterPro"/>
</dbReference>
<keyword evidence="2" id="KW-0813">Transport</keyword>
<dbReference type="SUPFAM" id="SSF90123">
    <property type="entry name" value="ABC transporter transmembrane region"/>
    <property type="match status" value="2"/>
</dbReference>
<dbReference type="SUPFAM" id="SSF52540">
    <property type="entry name" value="P-loop containing nucleoside triphosphate hydrolases"/>
    <property type="match status" value="2"/>
</dbReference>
<evidence type="ECO:0000256" key="7">
    <source>
        <dbReference type="ARBA" id="ARBA00022989"/>
    </source>
</evidence>
<dbReference type="PROSITE" id="PS50929">
    <property type="entry name" value="ABC_TM1F"/>
    <property type="match status" value="2"/>
</dbReference>
<evidence type="ECO:0000256" key="5">
    <source>
        <dbReference type="ARBA" id="ARBA00022741"/>
    </source>
</evidence>
<evidence type="ECO:0000256" key="4">
    <source>
        <dbReference type="ARBA" id="ARBA00022692"/>
    </source>
</evidence>
<feature type="domain" description="ABC transporter" evidence="12">
    <location>
        <begin position="337"/>
        <end position="569"/>
    </location>
</feature>
<dbReference type="RefSeq" id="WP_010840813.1">
    <property type="nucleotide sequence ID" value="NZ_AQPW01000001.1"/>
</dbReference>
<keyword evidence="8 11" id="KW-0472">Membrane</keyword>
<feature type="transmembrane region" description="Helical" evidence="11">
    <location>
        <begin position="894"/>
        <end position="920"/>
    </location>
</feature>
<evidence type="ECO:0000256" key="2">
    <source>
        <dbReference type="ARBA" id="ARBA00022448"/>
    </source>
</evidence>
<dbReference type="AlphaFoldDB" id="R7YGK5"/>
<dbReference type="OrthoDB" id="9806127at2"/>
<dbReference type="SMART" id="SM00382">
    <property type="entry name" value="AAA"/>
    <property type="match status" value="2"/>
</dbReference>
<feature type="domain" description="ABC transmembrane type-1" evidence="13">
    <location>
        <begin position="677"/>
        <end position="959"/>
    </location>
</feature>
<keyword evidence="3" id="KW-1003">Cell membrane</keyword>
<feature type="transmembrane region" description="Helical" evidence="11">
    <location>
        <begin position="676"/>
        <end position="697"/>
    </location>
</feature>
<dbReference type="Pfam" id="PF00005">
    <property type="entry name" value="ABC_tran"/>
    <property type="match status" value="2"/>
</dbReference>
<feature type="transmembrane region" description="Helical" evidence="11">
    <location>
        <begin position="712"/>
        <end position="736"/>
    </location>
</feature>
<dbReference type="PATRIC" id="fig|1316928.3.peg.332"/>
<dbReference type="InterPro" id="IPR027417">
    <property type="entry name" value="P-loop_NTPase"/>
</dbReference>
<dbReference type="GO" id="GO:0140359">
    <property type="term" value="F:ABC-type transporter activity"/>
    <property type="evidence" value="ECO:0007669"/>
    <property type="project" value="InterPro"/>
</dbReference>
<evidence type="ECO:0000256" key="9">
    <source>
        <dbReference type="ARBA" id="ARBA00061644"/>
    </source>
</evidence>
<feature type="transmembrane region" description="Helical" evidence="11">
    <location>
        <begin position="246"/>
        <end position="270"/>
    </location>
</feature>
<evidence type="ECO:0000259" key="13">
    <source>
        <dbReference type="PROSITE" id="PS50929"/>
    </source>
</evidence>
<comment type="caution">
    <text evidence="14">The sequence shown here is derived from an EMBL/GenBank/DDBJ whole genome shotgun (WGS) entry which is preliminary data.</text>
</comment>
<name>R7YGK5_9ACTN</name>
<dbReference type="CDD" id="cd18543">
    <property type="entry name" value="ABC_6TM_Rv0194_D1_like"/>
    <property type="match status" value="1"/>
</dbReference>
<dbReference type="InterPro" id="IPR011527">
    <property type="entry name" value="ABC1_TM_dom"/>
</dbReference>
<dbReference type="InterPro" id="IPR003439">
    <property type="entry name" value="ABC_transporter-like_ATP-bd"/>
</dbReference>
<dbReference type="Pfam" id="PF00664">
    <property type="entry name" value="ABC_membrane"/>
    <property type="match status" value="2"/>
</dbReference>
<feature type="region of interest" description="Disordered" evidence="10">
    <location>
        <begin position="973"/>
        <end position="997"/>
    </location>
</feature>
<dbReference type="InterPro" id="IPR039421">
    <property type="entry name" value="Type_1_exporter"/>
</dbReference>
<keyword evidence="7 11" id="KW-1133">Transmembrane helix</keyword>
<dbReference type="PROSITE" id="PS50893">
    <property type="entry name" value="ABC_TRANSPORTER_2"/>
    <property type="match status" value="2"/>
</dbReference>
<dbReference type="GO" id="GO:0034040">
    <property type="term" value="F:ATPase-coupled lipid transmembrane transporter activity"/>
    <property type="evidence" value="ECO:0007669"/>
    <property type="project" value="TreeGrafter"/>
</dbReference>
<comment type="similarity">
    <text evidence="9">Belongs to the ABC transporter superfamily. Lipid exporter (TC 3.A.1.106) family.</text>
</comment>
<dbReference type="Gene3D" id="3.40.50.300">
    <property type="entry name" value="P-loop containing nucleotide triphosphate hydrolases"/>
    <property type="match status" value="2"/>
</dbReference>
<feature type="transmembrane region" description="Helical" evidence="11">
    <location>
        <begin position="130"/>
        <end position="150"/>
    </location>
</feature>
<feature type="transmembrane region" description="Helical" evidence="11">
    <location>
        <begin position="818"/>
        <end position="835"/>
    </location>
</feature>
<dbReference type="FunFam" id="3.40.50.300:FF:000299">
    <property type="entry name" value="ABC transporter ATP-binding protein/permease"/>
    <property type="match status" value="2"/>
</dbReference>